<keyword evidence="1" id="KW-0812">Transmembrane</keyword>
<proteinExistence type="predicted"/>
<dbReference type="OrthoDB" id="6231799at2759"/>
<evidence type="ECO:0000313" key="3">
    <source>
        <dbReference type="Proteomes" id="UP000308267"/>
    </source>
</evidence>
<feature type="transmembrane region" description="Helical" evidence="1">
    <location>
        <begin position="64"/>
        <end position="87"/>
    </location>
</feature>
<name>A0A4S2M0M1_OPIFE</name>
<feature type="transmembrane region" description="Helical" evidence="1">
    <location>
        <begin position="142"/>
        <end position="163"/>
    </location>
</feature>
<comment type="caution">
    <text evidence="2">The sequence shown here is derived from an EMBL/GenBank/DDBJ whole genome shotgun (WGS) entry which is preliminary data.</text>
</comment>
<sequence length="476" mass="53118">MWLATSALNLFERCHCGLPPTVPTKISTYHNASTVDSYNASLCFNSSFSELTDPNCPNSSGRSMIAHAGLAVGSLATATHLALIFSLRSGLVQLYGPCLLTSMWSSFLHSLLLFVSAQISSFVRQSENLSTEFSTQLFTCQLIDSLLHATALITHLSLLLGLFGQYQQIKRNEFYRTTFIRKDVTHRRNSRSMCTPLSNQVPVLPSVCATPDYECKLSGHPKSVLNRHSTEELHRSTQPAQTMWTGRVKLPNYTASRRHHCFPQGYCHADWSCMGPPLSVLLSLLPVSFGLYSTWTFELSSPWNLAYGIVNCGGVGSCLVAFQWLLYLPLGLVFVCEVLLIAFVVTRPAYSQTVVFGTQSEINEHLHFKAQFGMHCKMVISQMVVWITAFISNHVCLTSLWQLYALFTGLQSLFLIVSCVLSRPFLEVIFKRNDPLRHLKIDNLAMSMPLAMRQIGGKPNLPHSAAVSSRMHLIQN</sequence>
<dbReference type="Proteomes" id="UP000308267">
    <property type="component" value="Unassembled WGS sequence"/>
</dbReference>
<feature type="transmembrane region" description="Helical" evidence="1">
    <location>
        <begin position="99"/>
        <end position="122"/>
    </location>
</feature>
<feature type="transmembrane region" description="Helical" evidence="1">
    <location>
        <begin position="410"/>
        <end position="430"/>
    </location>
</feature>
<reference evidence="2 3" key="1">
    <citation type="journal article" date="2019" name="BMC Genomics">
        <title>New insights from Opisthorchis felineus genome: update on genomics of the epidemiologically important liver flukes.</title>
        <authorList>
            <person name="Ershov N.I."/>
            <person name="Mordvinov V.A."/>
            <person name="Prokhortchouk E.B."/>
            <person name="Pakharukova M.Y."/>
            <person name="Gunbin K.V."/>
            <person name="Ustyantsev K."/>
            <person name="Genaev M.A."/>
            <person name="Blinov A.G."/>
            <person name="Mazur A."/>
            <person name="Boulygina E."/>
            <person name="Tsygankova S."/>
            <person name="Khrameeva E."/>
            <person name="Chekanov N."/>
            <person name="Fan G."/>
            <person name="Xiao A."/>
            <person name="Zhang H."/>
            <person name="Xu X."/>
            <person name="Yang H."/>
            <person name="Solovyev V."/>
            <person name="Lee S.M."/>
            <person name="Liu X."/>
            <person name="Afonnikov D.A."/>
            <person name="Skryabin K.G."/>
        </authorList>
    </citation>
    <scope>NUCLEOTIDE SEQUENCE [LARGE SCALE GENOMIC DNA]</scope>
    <source>
        <strain evidence="2">AK-0245</strain>
        <tissue evidence="2">Whole organism</tissue>
    </source>
</reference>
<organism evidence="2 3">
    <name type="scientific">Opisthorchis felineus</name>
    <dbReference type="NCBI Taxonomy" id="147828"/>
    <lineage>
        <taxon>Eukaryota</taxon>
        <taxon>Metazoa</taxon>
        <taxon>Spiralia</taxon>
        <taxon>Lophotrochozoa</taxon>
        <taxon>Platyhelminthes</taxon>
        <taxon>Trematoda</taxon>
        <taxon>Digenea</taxon>
        <taxon>Opisthorchiida</taxon>
        <taxon>Opisthorchiata</taxon>
        <taxon>Opisthorchiidae</taxon>
        <taxon>Opisthorchis</taxon>
    </lineage>
</organism>
<dbReference type="AlphaFoldDB" id="A0A4S2M0M1"/>
<protein>
    <submittedName>
        <fullName evidence="2">Uncharacterized protein</fullName>
    </submittedName>
</protein>
<keyword evidence="1" id="KW-1133">Transmembrane helix</keyword>
<keyword evidence="3" id="KW-1185">Reference proteome</keyword>
<evidence type="ECO:0000256" key="1">
    <source>
        <dbReference type="SAM" id="Phobius"/>
    </source>
</evidence>
<feature type="transmembrane region" description="Helical" evidence="1">
    <location>
        <begin position="324"/>
        <end position="345"/>
    </location>
</feature>
<gene>
    <name evidence="2" type="ORF">CRM22_004903</name>
</gene>
<evidence type="ECO:0000313" key="2">
    <source>
        <dbReference type="EMBL" id="TGZ67237.1"/>
    </source>
</evidence>
<dbReference type="EMBL" id="SJOL01006423">
    <property type="protein sequence ID" value="TGZ67237.1"/>
    <property type="molecule type" value="Genomic_DNA"/>
</dbReference>
<keyword evidence="1" id="KW-0472">Membrane</keyword>
<accession>A0A4S2M0M1</accession>